<keyword evidence="2" id="KW-0732">Signal</keyword>
<comment type="caution">
    <text evidence="3">The sequence shown here is derived from an EMBL/GenBank/DDBJ whole genome shotgun (WGS) entry which is preliminary data.</text>
</comment>
<dbReference type="EMBL" id="JAGPYQ010000002">
    <property type="protein sequence ID" value="MBQ0854935.1"/>
    <property type="molecule type" value="Genomic_DNA"/>
</dbReference>
<evidence type="ECO:0008006" key="5">
    <source>
        <dbReference type="Google" id="ProtNLM"/>
    </source>
</evidence>
<dbReference type="AlphaFoldDB" id="A0A941B8S9"/>
<feature type="region of interest" description="Disordered" evidence="1">
    <location>
        <begin position="33"/>
        <end position="104"/>
    </location>
</feature>
<protein>
    <recommendedName>
        <fullName evidence="5">Septum formation initiator</fullName>
    </recommendedName>
</protein>
<evidence type="ECO:0000313" key="3">
    <source>
        <dbReference type="EMBL" id="MBQ0854935.1"/>
    </source>
</evidence>
<evidence type="ECO:0000313" key="4">
    <source>
        <dbReference type="Proteomes" id="UP000677413"/>
    </source>
</evidence>
<proteinExistence type="predicted"/>
<name>A0A941B8S9_9ACTN</name>
<dbReference type="RefSeq" id="WP_210892953.1">
    <property type="nucleotide sequence ID" value="NZ_JAGPYQ010000002.1"/>
</dbReference>
<keyword evidence="4" id="KW-1185">Reference proteome</keyword>
<feature type="compositionally biased region" description="Polar residues" evidence="1">
    <location>
        <begin position="41"/>
        <end position="50"/>
    </location>
</feature>
<dbReference type="Proteomes" id="UP000677413">
    <property type="component" value="Unassembled WGS sequence"/>
</dbReference>
<feature type="compositionally biased region" description="Low complexity" evidence="1">
    <location>
        <begin position="67"/>
        <end position="103"/>
    </location>
</feature>
<evidence type="ECO:0000256" key="1">
    <source>
        <dbReference type="SAM" id="MobiDB-lite"/>
    </source>
</evidence>
<sequence length="180" mass="17961">MPSRTFLALAGWTAAAVAATLTGLAAVEIIGDGITGSSDGRTLSSAQVEQQLDAAKASSSGPGGGSDTATPTGSTDPTDPTGTPDTGTPTSSPATTAPAATAPEVRKTFSAQGGTAIATCRGATVRLLSWAPAQGYGVKSADRGPDDEHVEVRFEGTAGKAELRVRCVDGRPTGSWKLDD</sequence>
<reference evidence="3 4" key="1">
    <citation type="submission" date="2021-04" db="EMBL/GenBank/DDBJ databases">
        <authorList>
            <person name="Tang X."/>
            <person name="Zhou X."/>
            <person name="Chen X."/>
            <person name="Cernava T."/>
            <person name="Zhang C."/>
        </authorList>
    </citation>
    <scope>NUCLEOTIDE SEQUENCE [LARGE SCALE GENOMIC DNA]</scope>
    <source>
        <strain evidence="3 4">BH-SS-21</strain>
    </source>
</reference>
<feature type="signal peptide" evidence="2">
    <location>
        <begin position="1"/>
        <end position="18"/>
    </location>
</feature>
<feature type="chain" id="PRO_5038350240" description="Septum formation initiator" evidence="2">
    <location>
        <begin position="19"/>
        <end position="180"/>
    </location>
</feature>
<gene>
    <name evidence="3" type="ORF">J8N05_43005</name>
</gene>
<organism evidence="3 4">
    <name type="scientific">Streptomyces liliiviolaceus</name>
    <dbReference type="NCBI Taxonomy" id="2823109"/>
    <lineage>
        <taxon>Bacteria</taxon>
        <taxon>Bacillati</taxon>
        <taxon>Actinomycetota</taxon>
        <taxon>Actinomycetes</taxon>
        <taxon>Kitasatosporales</taxon>
        <taxon>Streptomycetaceae</taxon>
        <taxon>Streptomyces</taxon>
    </lineage>
</organism>
<evidence type="ECO:0000256" key="2">
    <source>
        <dbReference type="SAM" id="SignalP"/>
    </source>
</evidence>
<accession>A0A941B8S9</accession>